<proteinExistence type="predicted"/>
<reference evidence="3" key="1">
    <citation type="journal article" date="2019" name="Int. J. Syst. Evol. Microbiol.">
        <title>The Global Catalogue of Microorganisms (GCM) 10K type strain sequencing project: providing services to taxonomists for standard genome sequencing and annotation.</title>
        <authorList>
            <consortium name="The Broad Institute Genomics Platform"/>
            <consortium name="The Broad Institute Genome Sequencing Center for Infectious Disease"/>
            <person name="Wu L."/>
            <person name="Ma J."/>
        </authorList>
    </citation>
    <scope>NUCLEOTIDE SEQUENCE [LARGE SCALE GENOMIC DNA]</scope>
    <source>
        <strain evidence="3">CGMCC 4.7400</strain>
    </source>
</reference>
<dbReference type="Proteomes" id="UP001597023">
    <property type="component" value="Unassembled WGS sequence"/>
</dbReference>
<sequence length="203" mass="22437">MSSGPKQMRRLSVQLIRALRLPSDGQDVIPAIGQALTRVRGRTVRLRAAAFPPATASGVWIDRTDHDLIAYEKNTDPEHQLVIIGHEAWHMFQGHCGTGVGHGPPAASRADGRKAAVWVELRAMLSALVADTGEPAAERMDIDLHFAARTDDRELQEELEAERFGFRFATDVRSAQDKAREPGDPHHLAGRIQASMAHRFKQD</sequence>
<evidence type="ECO:0000313" key="3">
    <source>
        <dbReference type="Proteomes" id="UP001597023"/>
    </source>
</evidence>
<feature type="region of interest" description="Disordered" evidence="1">
    <location>
        <begin position="175"/>
        <end position="203"/>
    </location>
</feature>
<evidence type="ECO:0000313" key="2">
    <source>
        <dbReference type="EMBL" id="MFD0319353.1"/>
    </source>
</evidence>
<dbReference type="RefSeq" id="WP_381617853.1">
    <property type="nucleotide sequence ID" value="NZ_JBHTEB010000001.1"/>
</dbReference>
<organism evidence="2 3">
    <name type="scientific">Streptomyces flavalbus</name>
    <dbReference type="NCBI Taxonomy" id="2665155"/>
    <lineage>
        <taxon>Bacteria</taxon>
        <taxon>Bacillati</taxon>
        <taxon>Actinomycetota</taxon>
        <taxon>Actinomycetes</taxon>
        <taxon>Kitasatosporales</taxon>
        <taxon>Streptomycetaceae</taxon>
        <taxon>Streptomyces</taxon>
    </lineage>
</organism>
<keyword evidence="3" id="KW-1185">Reference proteome</keyword>
<dbReference type="EMBL" id="JBHTEB010000001">
    <property type="protein sequence ID" value="MFD0319353.1"/>
    <property type="molecule type" value="Genomic_DNA"/>
</dbReference>
<gene>
    <name evidence="2" type="ORF">ACFQZ6_35095</name>
</gene>
<comment type="caution">
    <text evidence="2">The sequence shown here is derived from an EMBL/GenBank/DDBJ whole genome shotgun (WGS) entry which is preliminary data.</text>
</comment>
<name>A0ABW2WMI6_9ACTN</name>
<protein>
    <submittedName>
        <fullName evidence="2">Toxin-antitoxin system, toxin component</fullName>
    </submittedName>
</protein>
<evidence type="ECO:0000256" key="1">
    <source>
        <dbReference type="SAM" id="MobiDB-lite"/>
    </source>
</evidence>
<feature type="compositionally biased region" description="Basic and acidic residues" evidence="1">
    <location>
        <begin position="175"/>
        <end position="187"/>
    </location>
</feature>
<accession>A0ABW2WMI6</accession>